<sequence>MRAPSPLVLRSLGSRAGQRTYRPTNLQLPKTLLRISARSVASYTHPHHASALSVLPTTVDTSSPEYRENSQQMQELLDRMSSLHAKIAQGGSQKARDKHVARGKMLPRDRVSALIDPGTSFLELSPLAGHEVYEGEDVPAGGIITGIGTVEGVNCMIVANDSTVKGGTYYPITVKKHLRAQAIAQENRLPCIYLVDSGGANLPHQADVFPDRDHFGRIFFNQARMSSLGIPQLSVVMGPCTAGGAYVPAMSDETIIVENQGTIFLAGPPLVKAATGEVVSAEDLGGGQLHSTISGVTDYLAVDDAHALILARRSVANLNYPSTKLPQKLEDAVVKEPLYDPAELNGIVGTNLRRQIPAHEVIARIVDGSEFAEFKRDYGTTLVTGFAKIHGHRVGIVANNGILFSESSLKGAHFIELCAQRRIPLVFLQNISGFMVGADAEKGGIAKNGAKLVTAVACADVPKFTVVFGSSAGAGNYGMCGRAYSPRLMFMWPNSKIGVMGSEQLSSVMEAVGKTADPALKARIDHESEAIFSSARLWDDGVIPPAQTRKMLGLGLAAALGGKEEPDIQTRFGVFRM</sequence>
<dbReference type="PROSITE" id="PS50980">
    <property type="entry name" value="COA_CT_NTER"/>
    <property type="match status" value="1"/>
</dbReference>
<dbReference type="GO" id="GO:0006552">
    <property type="term" value="P:L-leucine catabolic process"/>
    <property type="evidence" value="ECO:0007669"/>
    <property type="project" value="UniProtKB-UniPathway"/>
</dbReference>
<gene>
    <name evidence="9" type="ORF">PEBR_01588</name>
</gene>
<dbReference type="GO" id="GO:0004485">
    <property type="term" value="F:methylcrotonoyl-CoA carboxylase activity"/>
    <property type="evidence" value="ECO:0007669"/>
    <property type="project" value="UniProtKB-EC"/>
</dbReference>
<dbReference type="SUPFAM" id="SSF52096">
    <property type="entry name" value="ClpP/crotonase"/>
    <property type="match status" value="2"/>
</dbReference>
<evidence type="ECO:0000256" key="3">
    <source>
        <dbReference type="ARBA" id="ARBA00026116"/>
    </source>
</evidence>
<proteinExistence type="inferred from homology"/>
<evidence type="ECO:0000256" key="4">
    <source>
        <dbReference type="ARBA" id="ARBA00031237"/>
    </source>
</evidence>
<dbReference type="EC" id="6.4.1.4" evidence="3"/>
<dbReference type="InterPro" id="IPR011762">
    <property type="entry name" value="COA_CT_N"/>
</dbReference>
<evidence type="ECO:0000256" key="2">
    <source>
        <dbReference type="ARBA" id="ARBA00025711"/>
    </source>
</evidence>
<dbReference type="Gene3D" id="3.90.226.10">
    <property type="entry name" value="2-enoyl-CoA Hydratase, Chain A, domain 1"/>
    <property type="match status" value="2"/>
</dbReference>
<dbReference type="InterPro" id="IPR011763">
    <property type="entry name" value="COA_CT_C"/>
</dbReference>
<protein>
    <recommendedName>
        <fullName evidence="3">methylcrotonoyl-CoA carboxylase</fullName>
        <ecNumber evidence="3">6.4.1.4</ecNumber>
    </recommendedName>
    <alternativeName>
        <fullName evidence="5">3-methylcrotonyl-CoA carboxylase 2</fullName>
    </alternativeName>
    <alternativeName>
        <fullName evidence="4">3-methylcrotonyl-CoA:carbon dioxide ligase subunit beta</fullName>
    </alternativeName>
</protein>
<comment type="caution">
    <text evidence="9">The sequence shown here is derived from an EMBL/GenBank/DDBJ whole genome shotgun (WGS) entry which is preliminary data.</text>
</comment>
<name>A0A1S9S0C4_PENBI</name>
<evidence type="ECO:0000313" key="10">
    <source>
        <dbReference type="Proteomes" id="UP000190744"/>
    </source>
</evidence>
<accession>A0A1S9S0C4</accession>
<comment type="catalytic activity">
    <reaction evidence="6">
        <text>3-methylbut-2-enoyl-CoA + hydrogencarbonate + ATP = 3-methyl-(2E)-glutaconyl-CoA + ADP + phosphate + H(+)</text>
        <dbReference type="Rhea" id="RHEA:13589"/>
        <dbReference type="ChEBI" id="CHEBI:15378"/>
        <dbReference type="ChEBI" id="CHEBI:17544"/>
        <dbReference type="ChEBI" id="CHEBI:30616"/>
        <dbReference type="ChEBI" id="CHEBI:43474"/>
        <dbReference type="ChEBI" id="CHEBI:57344"/>
        <dbReference type="ChEBI" id="CHEBI:57346"/>
        <dbReference type="ChEBI" id="CHEBI:456216"/>
        <dbReference type="EC" id="6.4.1.4"/>
    </reaction>
</comment>
<dbReference type="Proteomes" id="UP000190744">
    <property type="component" value="Unassembled WGS sequence"/>
</dbReference>
<evidence type="ECO:0000259" key="8">
    <source>
        <dbReference type="PROSITE" id="PS50989"/>
    </source>
</evidence>
<evidence type="ECO:0000256" key="5">
    <source>
        <dbReference type="ARBA" id="ARBA00031404"/>
    </source>
</evidence>
<evidence type="ECO:0000259" key="7">
    <source>
        <dbReference type="PROSITE" id="PS50980"/>
    </source>
</evidence>
<dbReference type="InterPro" id="IPR029045">
    <property type="entry name" value="ClpP/crotonase-like_dom_sf"/>
</dbReference>
<comment type="similarity">
    <text evidence="1">Belongs to the AccD/PCCB family.</text>
</comment>
<reference evidence="10" key="1">
    <citation type="submission" date="2015-09" db="EMBL/GenBank/DDBJ databases">
        <authorList>
            <person name="Fill T.P."/>
            <person name="Baretta J.F."/>
            <person name="de Almeida L.G."/>
            <person name="Rocha M."/>
            <person name="de Souza D.H."/>
            <person name="Malavazi I."/>
            <person name="Cerdeira L.T."/>
            <person name="Hong H."/>
            <person name="Samborskyy M."/>
            <person name="de Vasconcelos A.T."/>
            <person name="Leadlay P."/>
            <person name="Rodrigues-Filho E."/>
        </authorList>
    </citation>
    <scope>NUCLEOTIDE SEQUENCE [LARGE SCALE GENOMIC DNA]</scope>
    <source>
        <strain evidence="10">LaBioMMi 136</strain>
    </source>
</reference>
<dbReference type="GO" id="GO:0005739">
    <property type="term" value="C:mitochondrion"/>
    <property type="evidence" value="ECO:0007669"/>
    <property type="project" value="TreeGrafter"/>
</dbReference>
<evidence type="ECO:0000313" key="9">
    <source>
        <dbReference type="EMBL" id="OOQ91257.1"/>
    </source>
</evidence>
<feature type="domain" description="CoA carboxyltransferase N-terminal" evidence="7">
    <location>
        <begin position="73"/>
        <end position="330"/>
    </location>
</feature>
<dbReference type="GO" id="GO:1905202">
    <property type="term" value="C:methylcrotonoyl-CoA carboxylase complex"/>
    <property type="evidence" value="ECO:0007669"/>
    <property type="project" value="TreeGrafter"/>
</dbReference>
<dbReference type="FunFam" id="3.90.226.10:FF:000007">
    <property type="entry name" value="Methylcrotonoyl-CoA carboxylase subunit beta"/>
    <property type="match status" value="1"/>
</dbReference>
<feature type="domain" description="CoA carboxyltransferase C-terminal" evidence="8">
    <location>
        <begin position="337"/>
        <end position="562"/>
    </location>
</feature>
<dbReference type="FunFam" id="3.90.226.10:FF:000004">
    <property type="entry name" value="Methylcrotonoyl-CoA carboxylase beta chain"/>
    <property type="match status" value="1"/>
</dbReference>
<dbReference type="PANTHER" id="PTHR22855">
    <property type="entry name" value="ACETYL, PROPIONYL, PYRUVATE, AND GLUTACONYL CARBOXYLASE-RELATED"/>
    <property type="match status" value="1"/>
</dbReference>
<dbReference type="Pfam" id="PF01039">
    <property type="entry name" value="Carboxyl_trans"/>
    <property type="match status" value="1"/>
</dbReference>
<dbReference type="PROSITE" id="PS50989">
    <property type="entry name" value="COA_CT_CTER"/>
    <property type="match status" value="1"/>
</dbReference>
<dbReference type="UniPathway" id="UPA00363">
    <property type="reaction ID" value="UER00861"/>
</dbReference>
<dbReference type="PANTHER" id="PTHR22855:SF13">
    <property type="entry name" value="METHYLCROTONOYL-COA CARBOXYLASE BETA CHAIN, MITOCHONDRIAL"/>
    <property type="match status" value="1"/>
</dbReference>
<dbReference type="EMBL" id="LJBN01000013">
    <property type="protein sequence ID" value="OOQ91257.1"/>
    <property type="molecule type" value="Genomic_DNA"/>
</dbReference>
<evidence type="ECO:0000256" key="6">
    <source>
        <dbReference type="ARBA" id="ARBA00052347"/>
    </source>
</evidence>
<organism evidence="9 10">
    <name type="scientific">Penicillium brasilianum</name>
    <dbReference type="NCBI Taxonomy" id="104259"/>
    <lineage>
        <taxon>Eukaryota</taxon>
        <taxon>Fungi</taxon>
        <taxon>Dikarya</taxon>
        <taxon>Ascomycota</taxon>
        <taxon>Pezizomycotina</taxon>
        <taxon>Eurotiomycetes</taxon>
        <taxon>Eurotiomycetidae</taxon>
        <taxon>Eurotiales</taxon>
        <taxon>Aspergillaceae</taxon>
        <taxon>Penicillium</taxon>
    </lineage>
</organism>
<dbReference type="InterPro" id="IPR034733">
    <property type="entry name" value="AcCoA_carboxyl_beta"/>
</dbReference>
<evidence type="ECO:0000256" key="1">
    <source>
        <dbReference type="ARBA" id="ARBA00006102"/>
    </source>
</evidence>
<comment type="pathway">
    <text evidence="2">Amino-acid degradation; L-leucine degradation; (S)-3-hydroxy-3-methylglutaryl-CoA from 3-isovaleryl-CoA: step 2/3.</text>
</comment>
<dbReference type="InterPro" id="IPR045190">
    <property type="entry name" value="MCCB/AccD1-like"/>
</dbReference>
<dbReference type="AlphaFoldDB" id="A0A1S9S0C4"/>